<evidence type="ECO:0000256" key="7">
    <source>
        <dbReference type="SAM" id="Phobius"/>
    </source>
</evidence>
<dbReference type="InterPro" id="IPR004254">
    <property type="entry name" value="AdipoR/HlyIII-related"/>
</dbReference>
<feature type="binding site" evidence="6">
    <location>
        <position position="246"/>
    </location>
    <ligand>
        <name>Zn(2+)</name>
        <dbReference type="ChEBI" id="CHEBI:29105"/>
    </ligand>
</feature>
<evidence type="ECO:0000256" key="4">
    <source>
        <dbReference type="ARBA" id="ARBA00022989"/>
    </source>
</evidence>
<dbReference type="PANTHER" id="PTHR20855:SF52">
    <property type="entry name" value="ADIPONECTIN RECEPTOR PROTEIN"/>
    <property type="match status" value="1"/>
</dbReference>
<feature type="binding site" evidence="6">
    <location>
        <position position="99"/>
    </location>
    <ligand>
        <name>Zn(2+)</name>
        <dbReference type="ChEBI" id="CHEBI:29105"/>
    </ligand>
</feature>
<evidence type="ECO:0000256" key="3">
    <source>
        <dbReference type="ARBA" id="ARBA00022692"/>
    </source>
</evidence>
<keyword evidence="5 7" id="KW-0472">Membrane</keyword>
<comment type="subcellular location">
    <subcellularLocation>
        <location evidence="1">Membrane</location>
        <topology evidence="1">Multi-pass membrane protein</topology>
    </subcellularLocation>
</comment>
<dbReference type="GO" id="GO:0005886">
    <property type="term" value="C:plasma membrane"/>
    <property type="evidence" value="ECO:0007669"/>
    <property type="project" value="TreeGrafter"/>
</dbReference>
<sequence length="277" mass="31884">WNVCHFNALPKWLQDNEYLHRGHRPPLPSFLVCFKSVFRLHTETGNIWTHGLGTFLFLILFVYSMVTFKNNERSFVDRLMLGIYFCGAITCLAFSTLFHTCSCHSREVSKFCSKLDYCGISIQIIGSMIPALYYGFYDNRVMYLTYITLGIVLCVISIVISLWDKFGEPKFRPFRTAVFLAFGLSNVIPGIHWAIVLESHLIGAFLLFILQGMLYVIGALLYVIRIPERFFPGKCDYWFQSHQLFHIFVVMAAIVHLNGINGMAELRLNEIQSISMS</sequence>
<feature type="binding site" evidence="6">
    <location>
        <position position="242"/>
    </location>
    <ligand>
        <name>Zn(2+)</name>
        <dbReference type="ChEBI" id="CHEBI:29105"/>
    </ligand>
</feature>
<feature type="transmembrane region" description="Helical" evidence="7">
    <location>
        <begin position="47"/>
        <end position="66"/>
    </location>
</feature>
<feature type="transmembrane region" description="Helical" evidence="7">
    <location>
        <begin position="244"/>
        <end position="264"/>
    </location>
</feature>
<dbReference type="OrthoDB" id="5585746at2759"/>
<comment type="similarity">
    <text evidence="2">Belongs to the ADIPOR family.</text>
</comment>
<keyword evidence="6" id="KW-0862">Zinc</keyword>
<feature type="transmembrane region" description="Helical" evidence="7">
    <location>
        <begin position="176"/>
        <end position="195"/>
    </location>
</feature>
<keyword evidence="4 7" id="KW-1133">Transmembrane helix</keyword>
<accession>A0A7R9MHH9</accession>
<dbReference type="Proteomes" id="UP000728032">
    <property type="component" value="Unassembled WGS sequence"/>
</dbReference>
<evidence type="ECO:0000256" key="1">
    <source>
        <dbReference type="ARBA" id="ARBA00004141"/>
    </source>
</evidence>
<dbReference type="PANTHER" id="PTHR20855">
    <property type="entry name" value="ADIPOR/PROGESTIN RECEPTOR-RELATED"/>
    <property type="match status" value="1"/>
</dbReference>
<name>A0A7R9MHH9_9ACAR</name>
<reference evidence="8" key="1">
    <citation type="submission" date="2020-11" db="EMBL/GenBank/DDBJ databases">
        <authorList>
            <person name="Tran Van P."/>
        </authorList>
    </citation>
    <scope>NUCLEOTIDE SEQUENCE</scope>
</reference>
<keyword evidence="6" id="KW-0479">Metal-binding</keyword>
<dbReference type="EMBL" id="CAJPVJ010019631">
    <property type="protein sequence ID" value="CAG2177372.1"/>
    <property type="molecule type" value="Genomic_DNA"/>
</dbReference>
<evidence type="ECO:0008006" key="10">
    <source>
        <dbReference type="Google" id="ProtNLM"/>
    </source>
</evidence>
<evidence type="ECO:0000256" key="6">
    <source>
        <dbReference type="PIRSR" id="PIRSR604254-1"/>
    </source>
</evidence>
<evidence type="ECO:0000313" key="8">
    <source>
        <dbReference type="EMBL" id="CAD7660234.1"/>
    </source>
</evidence>
<dbReference type="AlphaFoldDB" id="A0A7R9MHH9"/>
<organism evidence="8">
    <name type="scientific">Oppiella nova</name>
    <dbReference type="NCBI Taxonomy" id="334625"/>
    <lineage>
        <taxon>Eukaryota</taxon>
        <taxon>Metazoa</taxon>
        <taxon>Ecdysozoa</taxon>
        <taxon>Arthropoda</taxon>
        <taxon>Chelicerata</taxon>
        <taxon>Arachnida</taxon>
        <taxon>Acari</taxon>
        <taxon>Acariformes</taxon>
        <taxon>Sarcoptiformes</taxon>
        <taxon>Oribatida</taxon>
        <taxon>Brachypylina</taxon>
        <taxon>Oppioidea</taxon>
        <taxon>Oppiidae</taxon>
        <taxon>Oppiella</taxon>
    </lineage>
</organism>
<feature type="transmembrane region" description="Helical" evidence="7">
    <location>
        <begin position="143"/>
        <end position="164"/>
    </location>
</feature>
<dbReference type="GO" id="GO:0033211">
    <property type="term" value="P:adiponectin-activated signaling pathway"/>
    <property type="evidence" value="ECO:0007669"/>
    <property type="project" value="TreeGrafter"/>
</dbReference>
<dbReference type="EMBL" id="OC934456">
    <property type="protein sequence ID" value="CAD7660234.1"/>
    <property type="molecule type" value="Genomic_DNA"/>
</dbReference>
<dbReference type="GO" id="GO:0038023">
    <property type="term" value="F:signaling receptor activity"/>
    <property type="evidence" value="ECO:0007669"/>
    <property type="project" value="TreeGrafter"/>
</dbReference>
<feature type="non-terminal residue" evidence="8">
    <location>
        <position position="1"/>
    </location>
</feature>
<evidence type="ECO:0000256" key="5">
    <source>
        <dbReference type="ARBA" id="ARBA00023136"/>
    </source>
</evidence>
<gene>
    <name evidence="8" type="ORF">ONB1V03_LOCUS16804</name>
</gene>
<evidence type="ECO:0000313" key="9">
    <source>
        <dbReference type="Proteomes" id="UP000728032"/>
    </source>
</evidence>
<evidence type="ECO:0000256" key="2">
    <source>
        <dbReference type="ARBA" id="ARBA00007018"/>
    </source>
</evidence>
<proteinExistence type="inferred from homology"/>
<dbReference type="Pfam" id="PF03006">
    <property type="entry name" value="HlyIII"/>
    <property type="match status" value="1"/>
</dbReference>
<dbReference type="GO" id="GO:0046872">
    <property type="term" value="F:metal ion binding"/>
    <property type="evidence" value="ECO:0007669"/>
    <property type="project" value="UniProtKB-KW"/>
</dbReference>
<feature type="transmembrane region" description="Helical" evidence="7">
    <location>
        <begin position="201"/>
        <end position="224"/>
    </location>
</feature>
<feature type="transmembrane region" description="Helical" evidence="7">
    <location>
        <begin position="78"/>
        <end position="97"/>
    </location>
</feature>
<feature type="transmembrane region" description="Helical" evidence="7">
    <location>
        <begin position="117"/>
        <end position="137"/>
    </location>
</feature>
<keyword evidence="9" id="KW-1185">Reference proteome</keyword>
<keyword evidence="3 7" id="KW-0812">Transmembrane</keyword>
<protein>
    <recommendedName>
        <fullName evidence="10">Adiponectin receptor</fullName>
    </recommendedName>
</protein>